<dbReference type="STRING" id="754477.Q7C_1858"/>
<evidence type="ECO:0000256" key="3">
    <source>
        <dbReference type="SAM" id="Phobius"/>
    </source>
</evidence>
<dbReference type="OrthoDB" id="5739852at2"/>
<keyword evidence="1" id="KW-0175">Coiled coil</keyword>
<dbReference type="Proteomes" id="UP000009145">
    <property type="component" value="Chromosome"/>
</dbReference>
<feature type="region of interest" description="Disordered" evidence="2">
    <location>
        <begin position="1"/>
        <end position="20"/>
    </location>
</feature>
<evidence type="ECO:0000313" key="4">
    <source>
        <dbReference type="EMBL" id="AFJ02999.1"/>
    </source>
</evidence>
<dbReference type="PANTHER" id="PTHR38043:SF1">
    <property type="entry name" value="PROTEIN HEMX"/>
    <property type="match status" value="1"/>
</dbReference>
<feature type="coiled-coil region" evidence="1">
    <location>
        <begin position="75"/>
        <end position="109"/>
    </location>
</feature>
<dbReference type="Pfam" id="PF04375">
    <property type="entry name" value="HemX"/>
    <property type="match status" value="1"/>
</dbReference>
<sequence precursor="true">MDNNTSSTEPTENPEIDKSAKNTRWQQTLRNPLWWLVFVLTVPGLVAIWLIWQQQQLLITQNDQLSPLVPLPNQVAAATSAHKKLQQQVNEQQQMLDKQAATIRDLEQRERLSDREIRLRWTLSEIDYLLQLANQRSMLAKDVAGARQALTLADDKLQTLDDYRLQPLREQIAEEKLALDAVSKADIAGMSADIQSVIQGIDRLQVVKGPKPGWDPVAETAANSQVASSWRQAASEIWQQLRSLVVIRQQDDAPAAVLMPEQRYFLYQNLRLQLETARFALLSGKQNVFESSLQSSIDWLAQYFTGDQRDAVLASLQTMKSKSIAVQIPDISGSLRWLEEFQP</sequence>
<dbReference type="HOGENOM" id="CLU_036381_4_2_6"/>
<reference evidence="4 5" key="1">
    <citation type="journal article" date="2012" name="J. Bacteriol.">
        <title>Complete genome sequences of Methylophaga sp. strain JAM1 and Methylophaga sp. strain JAM7.</title>
        <authorList>
            <person name="Villeneuve C."/>
            <person name="Martineau C."/>
            <person name="Mauffrey F."/>
            <person name="Villemur R."/>
        </authorList>
    </citation>
    <scope>NUCLEOTIDE SEQUENCE [LARGE SCALE GENOMIC DNA]</scope>
    <source>
        <strain evidence="4 5">JAM7</strain>
    </source>
</reference>
<proteinExistence type="predicted"/>
<gene>
    <name evidence="4" type="ordered locus">Q7C_1858</name>
</gene>
<dbReference type="RefSeq" id="WP_014704419.1">
    <property type="nucleotide sequence ID" value="NC_017856.1"/>
</dbReference>
<protein>
    <submittedName>
        <fullName evidence="4">Uroporphyrinogen III</fullName>
    </submittedName>
</protein>
<evidence type="ECO:0000313" key="5">
    <source>
        <dbReference type="Proteomes" id="UP000009145"/>
    </source>
</evidence>
<keyword evidence="3" id="KW-0472">Membrane</keyword>
<dbReference type="InterPro" id="IPR007470">
    <property type="entry name" value="HemX"/>
</dbReference>
<accession>I1YJA6</accession>
<dbReference type="PATRIC" id="fig|754477.3.peg.1829"/>
<organism evidence="4 5">
    <name type="scientific">Methylophaga frappieri (strain ATCC BAA-2434 / DSM 25690 / JAM7)</name>
    <dbReference type="NCBI Taxonomy" id="754477"/>
    <lineage>
        <taxon>Bacteria</taxon>
        <taxon>Pseudomonadati</taxon>
        <taxon>Pseudomonadota</taxon>
        <taxon>Gammaproteobacteria</taxon>
        <taxon>Thiotrichales</taxon>
        <taxon>Piscirickettsiaceae</taxon>
        <taxon>Methylophaga</taxon>
    </lineage>
</organism>
<dbReference type="KEGG" id="mec:Q7C_1858"/>
<dbReference type="PANTHER" id="PTHR38043">
    <property type="entry name" value="PROTEIN HEMX"/>
    <property type="match status" value="1"/>
</dbReference>
<evidence type="ECO:0000256" key="2">
    <source>
        <dbReference type="SAM" id="MobiDB-lite"/>
    </source>
</evidence>
<name>I1YJA6_METFJ</name>
<evidence type="ECO:0000256" key="1">
    <source>
        <dbReference type="SAM" id="Coils"/>
    </source>
</evidence>
<dbReference type="AlphaFoldDB" id="I1YJA6"/>
<keyword evidence="3" id="KW-1133">Transmembrane helix</keyword>
<dbReference type="EMBL" id="CP003380">
    <property type="protein sequence ID" value="AFJ02999.1"/>
    <property type="molecule type" value="Genomic_DNA"/>
</dbReference>
<dbReference type="eggNOG" id="COG2959">
    <property type="taxonomic scope" value="Bacteria"/>
</dbReference>
<feature type="compositionally biased region" description="Polar residues" evidence="2">
    <location>
        <begin position="1"/>
        <end position="11"/>
    </location>
</feature>
<keyword evidence="5" id="KW-1185">Reference proteome</keyword>
<feature type="transmembrane region" description="Helical" evidence="3">
    <location>
        <begin position="33"/>
        <end position="52"/>
    </location>
</feature>
<keyword evidence="3" id="KW-0812">Transmembrane</keyword>